<dbReference type="GeneID" id="7988900"/>
<evidence type="ECO:0000313" key="2">
    <source>
        <dbReference type="Proteomes" id="UP000001488"/>
    </source>
</evidence>
<dbReference type="HOGENOM" id="CLU_080339_0_0_2"/>
<accession>C5A4M6</accession>
<keyword evidence="2" id="KW-1185">Reference proteome</keyword>
<name>C5A4M6_THEGJ</name>
<organism evidence="1 2">
    <name type="scientific">Thermococcus gammatolerans (strain DSM 15229 / JCM 11827 / EJ3)</name>
    <dbReference type="NCBI Taxonomy" id="593117"/>
    <lineage>
        <taxon>Archaea</taxon>
        <taxon>Methanobacteriati</taxon>
        <taxon>Methanobacteriota</taxon>
        <taxon>Thermococci</taxon>
        <taxon>Thermococcales</taxon>
        <taxon>Thermococcaceae</taxon>
        <taxon>Thermococcus</taxon>
    </lineage>
</organism>
<dbReference type="PATRIC" id="fig|593117.10.peg.687"/>
<dbReference type="RefSeq" id="WP_015858306.1">
    <property type="nucleotide sequence ID" value="NC_012804.1"/>
</dbReference>
<gene>
    <name evidence="1" type="ordered locus">TGAM_0686</name>
</gene>
<dbReference type="eggNOG" id="arCOG10047">
    <property type="taxonomic scope" value="Archaea"/>
</dbReference>
<dbReference type="AlphaFoldDB" id="C5A4M6"/>
<protein>
    <submittedName>
        <fullName evidence="1">Uncharacterized protein</fullName>
    </submittedName>
</protein>
<dbReference type="EMBL" id="CP001398">
    <property type="protein sequence ID" value="ACS33188.1"/>
    <property type="molecule type" value="Genomic_DNA"/>
</dbReference>
<sequence length="262" mass="30378">MGDCKSIVAVFDKPWEEVLTRLKEEFGYLEEKRYEGDEGNREQFKFYDTRCFRLVSTGYVHFVMRTAEGFGPHECFIVNVFSRGNSTIIDFESWTSRFDFILSSELMKLLKKLARVGALIICGYIYGHEKLRDVFGDYNQFLLYERLAKIVKEGKLEVLPSDLTVVRGDILGLEDGLYELVGEPGLYVFVRDLGVEGYKVLLIVGDGLLDDVLYREVLEYENWFSLKITWVIFKRIGQKVGNEELLKRAEDYFKAQVGEDGR</sequence>
<reference evidence="1 2" key="1">
    <citation type="journal article" date="2007" name="Genome Biol.">
        <title>Genome analysis and genome-wide proteomics of Thermococcus gammatolerans, the most radioresistant organism known amongst the Archaea.</title>
        <authorList>
            <person name="Zivanovic Y."/>
            <person name="Armengaud J."/>
            <person name="Lagorce A."/>
            <person name="Leplat C."/>
            <person name="Guerin P."/>
            <person name="Dutertre M."/>
            <person name="Anthouard V."/>
            <person name="Forterre P."/>
            <person name="Wincker P."/>
            <person name="Confalonieri F."/>
        </authorList>
    </citation>
    <scope>NUCLEOTIDE SEQUENCE [LARGE SCALE GENOMIC DNA]</scope>
    <source>
        <strain evidence="2">DSM 15229 / JCM 11827 / EJ3</strain>
    </source>
</reference>
<dbReference type="Proteomes" id="UP000001488">
    <property type="component" value="Chromosome"/>
</dbReference>
<dbReference type="OrthoDB" id="90617at2157"/>
<dbReference type="STRING" id="593117.TGAM_0686"/>
<dbReference type="PaxDb" id="593117-TGAM_0686"/>
<evidence type="ECO:0000313" key="1">
    <source>
        <dbReference type="EMBL" id="ACS33188.1"/>
    </source>
</evidence>
<proteinExistence type="predicted"/>
<dbReference type="KEGG" id="tga:TGAM_0686"/>